<dbReference type="EMBL" id="CP069039">
    <property type="protein sequence ID" value="QRD04494.1"/>
    <property type="molecule type" value="Genomic_DNA"/>
</dbReference>
<evidence type="ECO:0000256" key="1">
    <source>
        <dbReference type="SAM" id="Phobius"/>
    </source>
</evidence>
<evidence type="ECO:0000313" key="3">
    <source>
        <dbReference type="Proteomes" id="UP000663193"/>
    </source>
</evidence>
<dbReference type="Proteomes" id="UP000663193">
    <property type="component" value="Chromosome 17"/>
</dbReference>
<sequence>MIHSMLTRWHKLHLHSTNLATLLIQCLKRRTRALGLVSLCSGHLCARAFTPPRQSFFHLGGLSWGSLLVVCPSAMAVLLNAARRHGKLTSTDQAVVSEPNLVVPIVGVV</sequence>
<feature type="transmembrane region" description="Helical" evidence="1">
    <location>
        <begin position="56"/>
        <end position="79"/>
    </location>
</feature>
<feature type="transmembrane region" description="Helical" evidence="1">
    <location>
        <begin position="33"/>
        <end position="50"/>
    </location>
</feature>
<evidence type="ECO:0000313" key="2">
    <source>
        <dbReference type="EMBL" id="QRD04494.1"/>
    </source>
</evidence>
<gene>
    <name evidence="2" type="ORF">JI435_421380</name>
</gene>
<organism evidence="2 3">
    <name type="scientific">Phaeosphaeria nodorum (strain SN15 / ATCC MYA-4574 / FGSC 10173)</name>
    <name type="common">Glume blotch fungus</name>
    <name type="synonym">Parastagonospora nodorum</name>
    <dbReference type="NCBI Taxonomy" id="321614"/>
    <lineage>
        <taxon>Eukaryota</taxon>
        <taxon>Fungi</taxon>
        <taxon>Dikarya</taxon>
        <taxon>Ascomycota</taxon>
        <taxon>Pezizomycotina</taxon>
        <taxon>Dothideomycetes</taxon>
        <taxon>Pleosporomycetidae</taxon>
        <taxon>Pleosporales</taxon>
        <taxon>Pleosporineae</taxon>
        <taxon>Phaeosphaeriaceae</taxon>
        <taxon>Parastagonospora</taxon>
    </lineage>
</organism>
<proteinExistence type="predicted"/>
<protein>
    <submittedName>
        <fullName evidence="2">Uncharacterized protein</fullName>
    </submittedName>
</protein>
<name>A0A7U2FHS5_PHANO</name>
<keyword evidence="1" id="KW-0472">Membrane</keyword>
<keyword evidence="3" id="KW-1185">Reference proteome</keyword>
<reference evidence="3" key="1">
    <citation type="journal article" date="2021" name="BMC Genomics">
        <title>Chromosome-level genome assembly and manually-curated proteome of model necrotroph Parastagonospora nodorum Sn15 reveals a genome-wide trove of candidate effector homologs, and redundancy of virulence-related functions within an accessory chromosome.</title>
        <authorList>
            <person name="Bertazzoni S."/>
            <person name="Jones D.A.B."/>
            <person name="Phan H.T."/>
            <person name="Tan K.-C."/>
            <person name="Hane J.K."/>
        </authorList>
    </citation>
    <scope>NUCLEOTIDE SEQUENCE [LARGE SCALE GENOMIC DNA]</scope>
    <source>
        <strain evidence="3">SN15 / ATCC MYA-4574 / FGSC 10173)</strain>
    </source>
</reference>
<dbReference type="VEuPathDB" id="FungiDB:JI435_421380"/>
<keyword evidence="1" id="KW-1133">Transmembrane helix</keyword>
<keyword evidence="1" id="KW-0812">Transmembrane</keyword>
<accession>A0A7U2FHS5</accession>
<dbReference type="AlphaFoldDB" id="A0A7U2FHS5"/>